<dbReference type="Proteomes" id="UP001611397">
    <property type="component" value="Unassembled WGS sequence"/>
</dbReference>
<accession>A0ABW7VI02</accession>
<keyword evidence="3" id="KW-1185">Reference proteome</keyword>
<evidence type="ECO:0000256" key="1">
    <source>
        <dbReference type="SAM" id="MobiDB-lite"/>
    </source>
</evidence>
<feature type="region of interest" description="Disordered" evidence="1">
    <location>
        <begin position="27"/>
        <end position="51"/>
    </location>
</feature>
<comment type="caution">
    <text evidence="2">The sequence shown here is derived from an EMBL/GenBank/DDBJ whole genome shotgun (WGS) entry which is preliminary data.</text>
</comment>
<sequence>MPAALRHQAEVKGRRILDLLLAARRERRRGVSEPRAVLGPWSRGAPPSADT</sequence>
<evidence type="ECO:0000313" key="3">
    <source>
        <dbReference type="Proteomes" id="UP001611397"/>
    </source>
</evidence>
<dbReference type="RefSeq" id="WP_159061748.1">
    <property type="nucleotide sequence ID" value="NZ_JBIRUT010000021.1"/>
</dbReference>
<reference evidence="2 3" key="1">
    <citation type="submission" date="2024-10" db="EMBL/GenBank/DDBJ databases">
        <title>The Natural Products Discovery Center: Release of the First 8490 Sequenced Strains for Exploring Actinobacteria Biosynthetic Diversity.</title>
        <authorList>
            <person name="Kalkreuter E."/>
            <person name="Kautsar S.A."/>
            <person name="Yang D."/>
            <person name="Bader C.D."/>
            <person name="Teijaro C.N."/>
            <person name="Fluegel L."/>
            <person name="Davis C.M."/>
            <person name="Simpson J.R."/>
            <person name="Lauterbach L."/>
            <person name="Steele A.D."/>
            <person name="Gui C."/>
            <person name="Meng S."/>
            <person name="Li G."/>
            <person name="Viehrig K."/>
            <person name="Ye F."/>
            <person name="Su P."/>
            <person name="Kiefer A.F."/>
            <person name="Nichols A."/>
            <person name="Cepeda A.J."/>
            <person name="Yan W."/>
            <person name="Fan B."/>
            <person name="Jiang Y."/>
            <person name="Adhikari A."/>
            <person name="Zheng C.-J."/>
            <person name="Schuster L."/>
            <person name="Cowan T.M."/>
            <person name="Smanski M.J."/>
            <person name="Chevrette M.G."/>
            <person name="De Carvalho L.P.S."/>
            <person name="Shen B."/>
        </authorList>
    </citation>
    <scope>NUCLEOTIDE SEQUENCE [LARGE SCALE GENOMIC DNA]</scope>
    <source>
        <strain evidence="2 3">NPDC020295</strain>
    </source>
</reference>
<gene>
    <name evidence="2" type="ORF">ACH49L_35925</name>
</gene>
<name>A0ABW7VI02_STROI</name>
<protein>
    <submittedName>
        <fullName evidence="2">Uncharacterized protein</fullName>
    </submittedName>
</protein>
<evidence type="ECO:0000313" key="2">
    <source>
        <dbReference type="EMBL" id="MFI2161002.1"/>
    </source>
</evidence>
<dbReference type="EMBL" id="JBIRWM010000023">
    <property type="protein sequence ID" value="MFI2161002.1"/>
    <property type="molecule type" value="Genomic_DNA"/>
</dbReference>
<organism evidence="2 3">
    <name type="scientific">Streptomyces olivaceoviridis</name>
    <name type="common">Streptomyces corchorusii</name>
    <dbReference type="NCBI Taxonomy" id="1921"/>
    <lineage>
        <taxon>Bacteria</taxon>
        <taxon>Bacillati</taxon>
        <taxon>Actinomycetota</taxon>
        <taxon>Actinomycetes</taxon>
        <taxon>Kitasatosporales</taxon>
        <taxon>Streptomycetaceae</taxon>
        <taxon>Streptomyces</taxon>
    </lineage>
</organism>
<proteinExistence type="predicted"/>